<sequence length="126" mass="13918">MADELVCWKCGASLKSLPLPLSRTAECPACKAELHACKLCRFYDARTQRQCTEIRAEEIINKEHANFCDWFKARPSAFDARAQAKAQAGKAKLDALFGRGEAPAEETDPARANLEDLFGGTAKKKE</sequence>
<dbReference type="KEGG" id="sva:SVA_0979"/>
<reference evidence="2 3" key="1">
    <citation type="submission" date="2015-08" db="EMBL/GenBank/DDBJ databases">
        <title>Complete genome sequence of Sulfurifustis variabilis.</title>
        <authorList>
            <person name="Miura A."/>
            <person name="Kojima H."/>
            <person name="Fukui M."/>
        </authorList>
    </citation>
    <scope>NUCLEOTIDE SEQUENCE [LARGE SCALE GENOMIC DNA]</scope>
    <source>
        <strain evidence="3">skN76</strain>
    </source>
</reference>
<feature type="region of interest" description="Disordered" evidence="1">
    <location>
        <begin position="101"/>
        <end position="126"/>
    </location>
</feature>
<dbReference type="RefSeq" id="WP_096459570.1">
    <property type="nucleotide sequence ID" value="NZ_AP014936.1"/>
</dbReference>
<name>A0A1B4V218_9GAMM</name>
<gene>
    <name evidence="2" type="ORF">SVA_0979</name>
</gene>
<evidence type="ECO:0000313" key="2">
    <source>
        <dbReference type="EMBL" id="BAU47558.1"/>
    </source>
</evidence>
<accession>A0A1B4V218</accession>
<evidence type="ECO:0000313" key="3">
    <source>
        <dbReference type="Proteomes" id="UP000218899"/>
    </source>
</evidence>
<protein>
    <submittedName>
        <fullName evidence="2">Uncharacterized protein</fullName>
    </submittedName>
</protein>
<keyword evidence="3" id="KW-1185">Reference proteome</keyword>
<organism evidence="2 3">
    <name type="scientific">Sulfurifustis variabilis</name>
    <dbReference type="NCBI Taxonomy" id="1675686"/>
    <lineage>
        <taxon>Bacteria</taxon>
        <taxon>Pseudomonadati</taxon>
        <taxon>Pseudomonadota</taxon>
        <taxon>Gammaproteobacteria</taxon>
        <taxon>Acidiferrobacterales</taxon>
        <taxon>Acidiferrobacteraceae</taxon>
        <taxon>Sulfurifustis</taxon>
    </lineage>
</organism>
<dbReference type="EMBL" id="AP014936">
    <property type="protein sequence ID" value="BAU47558.1"/>
    <property type="molecule type" value="Genomic_DNA"/>
</dbReference>
<dbReference type="AlphaFoldDB" id="A0A1B4V218"/>
<dbReference type="Proteomes" id="UP000218899">
    <property type="component" value="Chromosome"/>
</dbReference>
<evidence type="ECO:0000256" key="1">
    <source>
        <dbReference type="SAM" id="MobiDB-lite"/>
    </source>
</evidence>
<dbReference type="OrthoDB" id="129664at2"/>
<proteinExistence type="predicted"/>